<protein>
    <submittedName>
        <fullName evidence="1">Uncharacterized protein</fullName>
    </submittedName>
</protein>
<accession>L1MFX8</accession>
<comment type="caution">
    <text evidence="1">The sequence shown here is derived from an EMBL/GenBank/DDBJ whole genome shotgun (WGS) entry which is preliminary data.</text>
</comment>
<dbReference type="HOGENOM" id="CLU_093414_0_0_11"/>
<evidence type="ECO:0000313" key="1">
    <source>
        <dbReference type="EMBL" id="EKX90168.1"/>
    </source>
</evidence>
<dbReference type="PATRIC" id="fig|1035195.3.peg.1240"/>
<keyword evidence="2" id="KW-1185">Reference proteome</keyword>
<sequence>MNNDLKSIGMDFPRWQDAIEAAIASEKLAVTGEVRGGQLIQFADPSGAQINILAVDPFATYAGFASSTAANAHVNMINDVLAYAEIVDDNGAPLGSVTCNLAQGPLLVDEPTMQWEQLAITALAVDINTYESAEAFAAAHSGANTEILSMLVSQGAMIVSTGDGSQVPDASAALTARVASAHYRTNELTGQRFIHATVDGPFPFDVCLPDAPKLPENGTILAGTVMLTGSILPPAGCGDSCGDSSSGCGCGSGGCGNH</sequence>
<organism evidence="1 2">
    <name type="scientific">Corynebacterium durum F0235</name>
    <dbReference type="NCBI Taxonomy" id="1035195"/>
    <lineage>
        <taxon>Bacteria</taxon>
        <taxon>Bacillati</taxon>
        <taxon>Actinomycetota</taxon>
        <taxon>Actinomycetes</taxon>
        <taxon>Mycobacteriales</taxon>
        <taxon>Corynebacteriaceae</taxon>
        <taxon>Corynebacterium</taxon>
    </lineage>
</organism>
<dbReference type="AlphaFoldDB" id="L1MFX8"/>
<dbReference type="OrthoDB" id="4420183at2"/>
<dbReference type="Proteomes" id="UP000010445">
    <property type="component" value="Unassembled WGS sequence"/>
</dbReference>
<dbReference type="RefSeq" id="WP_006063612.1">
    <property type="nucleotide sequence ID" value="NZ_KB290831.1"/>
</dbReference>
<dbReference type="eggNOG" id="ENOG5033DIH">
    <property type="taxonomic scope" value="Bacteria"/>
</dbReference>
<evidence type="ECO:0000313" key="2">
    <source>
        <dbReference type="Proteomes" id="UP000010445"/>
    </source>
</evidence>
<name>L1MFX8_9CORY</name>
<proteinExistence type="predicted"/>
<reference evidence="1 2" key="1">
    <citation type="submission" date="2012-05" db="EMBL/GenBank/DDBJ databases">
        <authorList>
            <person name="Weinstock G."/>
            <person name="Sodergren E."/>
            <person name="Lobos E.A."/>
            <person name="Fulton L."/>
            <person name="Fulton R."/>
            <person name="Courtney L."/>
            <person name="Fronick C."/>
            <person name="O'Laughlin M."/>
            <person name="Godfrey J."/>
            <person name="Wilson R.M."/>
            <person name="Miner T."/>
            <person name="Farmer C."/>
            <person name="Delehaunty K."/>
            <person name="Cordes M."/>
            <person name="Minx P."/>
            <person name="Tomlinson C."/>
            <person name="Chen J."/>
            <person name="Wollam A."/>
            <person name="Pepin K.H."/>
            <person name="Bhonagiri V."/>
            <person name="Zhang X."/>
            <person name="Suruliraj S."/>
            <person name="Warren W."/>
            <person name="Mitreva M."/>
            <person name="Mardis E.R."/>
            <person name="Wilson R.K."/>
        </authorList>
    </citation>
    <scope>NUCLEOTIDE SEQUENCE [LARGE SCALE GENOMIC DNA]</scope>
    <source>
        <strain evidence="1 2">F0235</strain>
    </source>
</reference>
<gene>
    <name evidence="1" type="ORF">HMPREF9997_01383</name>
</gene>
<dbReference type="EMBL" id="AMEM01000018">
    <property type="protein sequence ID" value="EKX90168.1"/>
    <property type="molecule type" value="Genomic_DNA"/>
</dbReference>